<keyword evidence="6 7" id="KW-0472">Membrane</keyword>
<keyword evidence="5 7" id="KW-1133">Transmembrane helix</keyword>
<dbReference type="GO" id="GO:0006950">
    <property type="term" value="P:response to stress"/>
    <property type="evidence" value="ECO:0007669"/>
    <property type="project" value="UniProtKB-ARBA"/>
</dbReference>
<reference evidence="9 10" key="1">
    <citation type="submission" date="2024-02" db="EMBL/GenBank/DDBJ databases">
        <title>De novo assembly and annotation of 12 fungi associated with fruit tree decline syndrome in Ontario, Canada.</title>
        <authorList>
            <person name="Sulman M."/>
            <person name="Ellouze W."/>
            <person name="Ilyukhin E."/>
        </authorList>
    </citation>
    <scope>NUCLEOTIDE SEQUENCE [LARGE SCALE GENOMIC DNA]</scope>
    <source>
        <strain evidence="9 10">M11/M66-122</strain>
    </source>
</reference>
<evidence type="ECO:0000256" key="4">
    <source>
        <dbReference type="ARBA" id="ARBA00022824"/>
    </source>
</evidence>
<evidence type="ECO:0000313" key="10">
    <source>
        <dbReference type="Proteomes" id="UP001320420"/>
    </source>
</evidence>
<proteinExistence type="inferred from homology"/>
<dbReference type="AlphaFoldDB" id="A0AAN9YP40"/>
<comment type="function">
    <text evidence="7">May be involved in the degradation of misfolded endoplasmic reticulum (ER) luminal proteins.</text>
</comment>
<comment type="caution">
    <text evidence="9">The sequence shown here is derived from an EMBL/GenBank/DDBJ whole genome shotgun (WGS) entry which is preliminary data.</text>
</comment>
<dbReference type="InterPro" id="IPR007599">
    <property type="entry name" value="DER1"/>
</dbReference>
<feature type="region of interest" description="Disordered" evidence="8">
    <location>
        <begin position="187"/>
        <end position="210"/>
    </location>
</feature>
<name>A0AAN9YP40_9PEZI</name>
<evidence type="ECO:0000256" key="7">
    <source>
        <dbReference type="RuleBase" id="RU363059"/>
    </source>
</evidence>
<comment type="caution">
    <text evidence="7">Lacks conserved residue(s) required for the propagation of feature annotation.</text>
</comment>
<keyword evidence="10" id="KW-1185">Reference proteome</keyword>
<sequence>MSDVASAYWAAPPIARTVATAVFASSVAAYTGMVSMYPFFFHYSFLLQFPPAIHRLFTSFLLTKPGLGVLFETYFVYSYLSQIEKSNPKFSRKEDLLWYLIVLPPQLQRFLELRKITPALELAQGPTAFLVGLTGLIAAHLHDFLVRLYPEFGNGPNLIPTPGFLSYIIRTQREQGTVYGQRYAQPREFGGSSGPLPESWRSKGPGRRLG</sequence>
<organism evidence="9 10">
    <name type="scientific">Diatrype stigma</name>
    <dbReference type="NCBI Taxonomy" id="117547"/>
    <lineage>
        <taxon>Eukaryota</taxon>
        <taxon>Fungi</taxon>
        <taxon>Dikarya</taxon>
        <taxon>Ascomycota</taxon>
        <taxon>Pezizomycotina</taxon>
        <taxon>Sordariomycetes</taxon>
        <taxon>Xylariomycetidae</taxon>
        <taxon>Xylariales</taxon>
        <taxon>Diatrypaceae</taxon>
        <taxon>Diatrype</taxon>
    </lineage>
</organism>
<evidence type="ECO:0000256" key="6">
    <source>
        <dbReference type="ARBA" id="ARBA00023136"/>
    </source>
</evidence>
<dbReference type="EMBL" id="JAKJXP020000046">
    <property type="protein sequence ID" value="KAK7751656.1"/>
    <property type="molecule type" value="Genomic_DNA"/>
</dbReference>
<evidence type="ECO:0000256" key="5">
    <source>
        <dbReference type="ARBA" id="ARBA00022989"/>
    </source>
</evidence>
<accession>A0AAN9YP40</accession>
<keyword evidence="3 7" id="KW-0812">Transmembrane</keyword>
<dbReference type="PANTHER" id="PTHR11009">
    <property type="entry name" value="DER1-LIKE PROTEIN, DERLIN"/>
    <property type="match status" value="1"/>
</dbReference>
<dbReference type="GO" id="GO:0005789">
    <property type="term" value="C:endoplasmic reticulum membrane"/>
    <property type="evidence" value="ECO:0007669"/>
    <property type="project" value="UniProtKB-SubCell"/>
</dbReference>
<feature type="transmembrane region" description="Helical" evidence="7">
    <location>
        <begin position="21"/>
        <end position="40"/>
    </location>
</feature>
<evidence type="ECO:0000256" key="3">
    <source>
        <dbReference type="ARBA" id="ARBA00022692"/>
    </source>
</evidence>
<evidence type="ECO:0000313" key="9">
    <source>
        <dbReference type="EMBL" id="KAK7751656.1"/>
    </source>
</evidence>
<gene>
    <name evidence="9" type="ORF">SLS62_006316</name>
</gene>
<evidence type="ECO:0000256" key="2">
    <source>
        <dbReference type="ARBA" id="ARBA00008917"/>
    </source>
</evidence>
<evidence type="ECO:0000256" key="8">
    <source>
        <dbReference type="SAM" id="MobiDB-lite"/>
    </source>
</evidence>
<dbReference type="Proteomes" id="UP001320420">
    <property type="component" value="Unassembled WGS sequence"/>
</dbReference>
<keyword evidence="4 7" id="KW-0256">Endoplasmic reticulum</keyword>
<feature type="transmembrane region" description="Helical" evidence="7">
    <location>
        <begin position="60"/>
        <end position="80"/>
    </location>
</feature>
<comment type="subcellular location">
    <subcellularLocation>
        <location evidence="1 7">Endoplasmic reticulum membrane</location>
        <topology evidence="1 7">Multi-pass membrane protein</topology>
    </subcellularLocation>
</comment>
<comment type="similarity">
    <text evidence="2 7">Belongs to the derlin family.</text>
</comment>
<dbReference type="Pfam" id="PF04511">
    <property type="entry name" value="DER1"/>
    <property type="match status" value="1"/>
</dbReference>
<evidence type="ECO:0000256" key="1">
    <source>
        <dbReference type="ARBA" id="ARBA00004477"/>
    </source>
</evidence>
<protein>
    <recommendedName>
        <fullName evidence="7">Derlin</fullName>
    </recommendedName>
</protein>